<keyword evidence="1" id="KW-1133">Transmembrane helix</keyword>
<dbReference type="AlphaFoldDB" id="A0A1J5FYS9"/>
<reference evidence="3 4" key="1">
    <citation type="journal article" date="2016" name="Environ. Microbiol.">
        <title>Genomic resolution of a cold subsurface aquifer community provides metabolic insights for novel microbes adapted to high CO concentrations.</title>
        <authorList>
            <person name="Probst A.J."/>
            <person name="Castelle C.J."/>
            <person name="Singh A."/>
            <person name="Brown C.T."/>
            <person name="Anantharaman K."/>
            <person name="Sharon I."/>
            <person name="Hug L.A."/>
            <person name="Burstein D."/>
            <person name="Emerson J.B."/>
            <person name="Thomas B.C."/>
            <person name="Banfield J.F."/>
        </authorList>
    </citation>
    <scope>NUCLEOTIDE SEQUENCE [LARGE SCALE GENOMIC DNA]</scope>
    <source>
        <strain evidence="3">CG2_30_43_9</strain>
    </source>
</reference>
<gene>
    <name evidence="3" type="ORF">AUK15_02415</name>
</gene>
<sequence>MDIIIIVLLLVTIWYLAQLTVWLCASIGIFWITPKEGTAVAIMRNKKFHKMLLRYTGHNFKSQHSTYKPSENNLDGYEIEREEISEEISMFTSIVFPIRGVSWIGIPPFYSVHSYKFKWMDDRFIMRDPEEIEWILVQKYVYGLVLDNIELEGGIPYTIKLLITLQVTNPAKALFRVKRWLDATMERVSGWSRDEFSTLSIDDFVVAEGDREMAESEGHAGPRLERALKRIMNSAKKDIEPEFGVDISIVQVVEIDPTNDEMRKIIIQREVAKQQAAAVIEKAKGEAEAINIVNTAAEKMSDKAMMLKGFHAIENAGANVTLIGKDLNLPSMLQIPTSNKEGGIK</sequence>
<dbReference type="Proteomes" id="UP000182059">
    <property type="component" value="Unassembled WGS sequence"/>
</dbReference>
<protein>
    <recommendedName>
        <fullName evidence="2">Band 7 domain-containing protein</fullName>
    </recommendedName>
</protein>
<keyword evidence="1" id="KW-0812">Transmembrane</keyword>
<evidence type="ECO:0000313" key="4">
    <source>
        <dbReference type="Proteomes" id="UP000182059"/>
    </source>
</evidence>
<feature type="transmembrane region" description="Helical" evidence="1">
    <location>
        <begin position="7"/>
        <end position="32"/>
    </location>
</feature>
<evidence type="ECO:0000313" key="3">
    <source>
        <dbReference type="EMBL" id="OIP65139.1"/>
    </source>
</evidence>
<keyword evidence="1" id="KW-0472">Membrane</keyword>
<accession>A0A1J5FYS9</accession>
<dbReference type="InterPro" id="IPR036013">
    <property type="entry name" value="Band_7/SPFH_dom_sf"/>
</dbReference>
<dbReference type="InterPro" id="IPR001107">
    <property type="entry name" value="Band_7"/>
</dbReference>
<comment type="caution">
    <text evidence="3">The sequence shown here is derived from an EMBL/GenBank/DDBJ whole genome shotgun (WGS) entry which is preliminary data.</text>
</comment>
<feature type="domain" description="Band 7" evidence="2">
    <location>
        <begin position="100"/>
        <end position="287"/>
    </location>
</feature>
<evidence type="ECO:0000259" key="2">
    <source>
        <dbReference type="Pfam" id="PF01145"/>
    </source>
</evidence>
<dbReference type="EMBL" id="MNYX01000056">
    <property type="protein sequence ID" value="OIP65139.1"/>
    <property type="molecule type" value="Genomic_DNA"/>
</dbReference>
<proteinExistence type="predicted"/>
<evidence type="ECO:0000256" key="1">
    <source>
        <dbReference type="SAM" id="Phobius"/>
    </source>
</evidence>
<organism evidence="3 4">
    <name type="scientific">Candidatus Nomurabacteria bacterium CG2_30_43_9</name>
    <dbReference type="NCBI Taxonomy" id="1805283"/>
    <lineage>
        <taxon>Bacteria</taxon>
        <taxon>Candidatus Nomuraibacteriota</taxon>
    </lineage>
</organism>
<dbReference type="Pfam" id="PF01145">
    <property type="entry name" value="Band_7"/>
    <property type="match status" value="1"/>
</dbReference>
<name>A0A1J5FYS9_9BACT</name>
<dbReference type="Gene3D" id="3.30.479.30">
    <property type="entry name" value="Band 7 domain"/>
    <property type="match status" value="1"/>
</dbReference>